<evidence type="ECO:0000313" key="2">
    <source>
        <dbReference type="Proteomes" id="UP000000547"/>
    </source>
</evidence>
<protein>
    <submittedName>
        <fullName evidence="1">Uncharacterized protein</fullName>
    </submittedName>
</protein>
<gene>
    <name evidence="1" type="ordered locus">CPS_0891</name>
</gene>
<dbReference type="AlphaFoldDB" id="Q487X5"/>
<reference evidence="1" key="1">
    <citation type="journal article" date="2005" name="Proc. Natl. Acad. Sci. U.S.A.">
        <title>The psychrophilic lifestyle as revealed by the genome sequence of Colwellia psychrerythraea 34H through genomic and proteomic analyses.</title>
        <authorList>
            <person name="Methe B.A."/>
            <person name="Nelson K.E."/>
            <person name="Deming J.W."/>
            <person name="Momen B."/>
            <person name="Melamud E."/>
            <person name="Zhang X."/>
            <person name="Moult J."/>
            <person name="Madupu R."/>
            <person name="Nelson W.C."/>
            <person name="Dodson R.J."/>
            <person name="Brinkac L.M."/>
            <person name="Daugherty S.C."/>
            <person name="Durkin A.S."/>
            <person name="DeBoy R.T."/>
            <person name="Kolonay J.F."/>
            <person name="Sullivan S.A."/>
            <person name="Zhou L."/>
            <person name="Davidsen T.M."/>
            <person name="Wu M."/>
            <person name="Huston A.L."/>
            <person name="Lewis M."/>
            <person name="Weaver B."/>
            <person name="Weidman J.F."/>
            <person name="Khouri H."/>
            <person name="Utterback T.R."/>
            <person name="Feldblyum T.V."/>
            <person name="Fraser C.M."/>
        </authorList>
    </citation>
    <scope>NUCLEOTIDE SEQUENCE [LARGE SCALE GENOMIC DNA]</scope>
    <source>
        <strain evidence="1">34H</strain>
    </source>
</reference>
<name>Q487X5_COLP3</name>
<dbReference type="EMBL" id="CP000083">
    <property type="protein sequence ID" value="AAZ28378.1"/>
    <property type="molecule type" value="Genomic_DNA"/>
</dbReference>
<organism evidence="1 2">
    <name type="scientific">Colwellia psychrerythraea (strain 34H / ATCC BAA-681)</name>
    <name type="common">Vibrio psychroerythus</name>
    <dbReference type="NCBI Taxonomy" id="167879"/>
    <lineage>
        <taxon>Bacteria</taxon>
        <taxon>Pseudomonadati</taxon>
        <taxon>Pseudomonadota</taxon>
        <taxon>Gammaproteobacteria</taxon>
        <taxon>Alteromonadales</taxon>
        <taxon>Colwelliaceae</taxon>
        <taxon>Colwellia</taxon>
    </lineage>
</organism>
<dbReference type="KEGG" id="cps:CPS_0891"/>
<sequence length="53" mass="6413">MNQSLLIRYFELKKLPPDLRYLALKQWEQEVIINIQQRRDSVTELSLVVCSHR</sequence>
<accession>Q487X5</accession>
<dbReference type="STRING" id="167879.CPS_0891"/>
<proteinExistence type="predicted"/>
<evidence type="ECO:0000313" key="1">
    <source>
        <dbReference type="EMBL" id="AAZ28378.1"/>
    </source>
</evidence>
<dbReference type="HOGENOM" id="CLU_3060477_0_0_6"/>
<dbReference type="Proteomes" id="UP000000547">
    <property type="component" value="Chromosome"/>
</dbReference>